<comment type="function">
    <text evidence="9">Part of a complex that catalyzes the reversible reduction of CoM-S-S-CoB to the thiol-coenzymes H-S-CoM (coenzyme M) and H-S-CoB (coenzyme B).</text>
</comment>
<keyword evidence="6 9" id="KW-0560">Oxidoreductase</keyword>
<comment type="pathway">
    <text evidence="9">Cofactor metabolism; coenzyme M-coenzyme B heterodisulfide reduction; coenzyme B and coenzyme M from coenzyme M-coenzyme B heterodisulfide: step 1/1.</text>
</comment>
<reference evidence="11" key="4">
    <citation type="journal article" date="2023" name="Microbiol. Resour. Announc.">
        <title>Complete Genome Sequence of Vulcanisaeta souniana Strain IC-059, a Hyperthermophilic Archaeon Isolated from Hot Spring Water in Japan.</title>
        <authorList>
            <person name="Kato S."/>
            <person name="Itoh T."/>
            <person name="Wu L."/>
            <person name="Ma J."/>
            <person name="Ohkuma M."/>
        </authorList>
    </citation>
    <scope>NUCLEOTIDE SEQUENCE</scope>
    <source>
        <strain evidence="11">JCM 11219</strain>
    </source>
</reference>
<dbReference type="PROSITE" id="PS51379">
    <property type="entry name" value="4FE4S_FER_2"/>
    <property type="match status" value="3"/>
</dbReference>
<organism evidence="12 13">
    <name type="scientific">Vulcanisaeta souniana JCM 11219</name>
    <dbReference type="NCBI Taxonomy" id="1293586"/>
    <lineage>
        <taxon>Archaea</taxon>
        <taxon>Thermoproteota</taxon>
        <taxon>Thermoprotei</taxon>
        <taxon>Thermoproteales</taxon>
        <taxon>Thermoproteaceae</taxon>
        <taxon>Vulcanisaeta</taxon>
    </lineage>
</organism>
<evidence type="ECO:0000256" key="8">
    <source>
        <dbReference type="ARBA" id="ARBA00023014"/>
    </source>
</evidence>
<reference evidence="12" key="1">
    <citation type="journal article" date="2014" name="Int. J. Syst. Evol. Microbiol.">
        <title>Complete genome sequence of Corynebacterium casei LMG S-19264T (=DSM 44701T), isolated from a smear-ripened cheese.</title>
        <authorList>
            <consortium name="US DOE Joint Genome Institute (JGI-PGF)"/>
            <person name="Walter F."/>
            <person name="Albersmeier A."/>
            <person name="Kalinowski J."/>
            <person name="Ruckert C."/>
        </authorList>
    </citation>
    <scope>NUCLEOTIDE SEQUENCE</scope>
    <source>
        <strain evidence="12">JCM 11219</strain>
    </source>
</reference>
<sequence>MEEGNRVRVGVYVCHCGGNISDVVNVKRVVEEARKEGDVVVARDFMFMCSEAGQKLIEDDIRSGKVNAVIVASCSPRLHEATFRAAITRAGGNPYMYYHVDIREECSWVHENDKEEATNKAIRQVRAAIAYLRRAEPLNRIRVDCERSVLVIGGGIAGLRAALDLAESGLTVYLVERAPFLGGNAAKIGRVKVFPYEKTAIDVVRGLIEVLRKVGSVAIYTNAEVEGVSGYVGNFDVTIRVNPRYFRDRPNEQEIEELKRICSRKTRDEFSFGISERTALVLPPFNGAYPEIPAIDMALCDKCGLCTKACDKVDFSQEPQVVHLRVGAIVVATGFKPYKPEKGEYGYGLPGVITLQELVGLINKYGDVVINGKRPRSIAFIYCVGSRRRREEGKKANEYCSRYCCVAALDVATTIKELMRDVKIYHVVRDVRSYGINEILFEEASRQGQVFIKYDVDEGEPQVLYDNGKPIVKVKDVLTDHTELELPVDLVVLVTGMEPSDGTVRIAEKLKTSRGIDGFLQEVHPKLRPVETMLSGIFIAGTAQAPRGISETLASASAAAAKAMSLVLKGYTELEPFVAFVDQDKCRGSGLCVSECPYGAIEIRGEVGGKRAWVNEALCKGCGACVAVCPSGAMQLRGLRNTQVEDMIRAAGGAHA</sequence>
<dbReference type="EMBL" id="BMNM01000008">
    <property type="protein sequence ID" value="GGI82339.1"/>
    <property type="molecule type" value="Genomic_DNA"/>
</dbReference>
<evidence type="ECO:0000256" key="2">
    <source>
        <dbReference type="ARBA" id="ARBA00006561"/>
    </source>
</evidence>
<dbReference type="EC" id="1.8.-.-" evidence="9"/>
<dbReference type="InterPro" id="IPR017896">
    <property type="entry name" value="4Fe4S_Fe-S-bd"/>
</dbReference>
<dbReference type="InterPro" id="IPR017900">
    <property type="entry name" value="4Fe4S_Fe_S_CS"/>
</dbReference>
<reference evidence="14" key="3">
    <citation type="submission" date="2022-09" db="EMBL/GenBank/DDBJ databases">
        <title>Complete genome sequence of Vulcanisaeta souniana.</title>
        <authorList>
            <person name="Kato S."/>
            <person name="Itoh T."/>
            <person name="Ohkuma M."/>
        </authorList>
    </citation>
    <scope>NUCLEOTIDE SEQUENCE [LARGE SCALE GENOMIC DNA]</scope>
    <source>
        <strain evidence="14">JCM 11219</strain>
    </source>
</reference>
<keyword evidence="8 9" id="KW-0411">Iron-sulfur</keyword>
<feature type="domain" description="4Fe-4S ferredoxin-type" evidence="10">
    <location>
        <begin position="291"/>
        <end position="320"/>
    </location>
</feature>
<dbReference type="PROSITE" id="PS00198">
    <property type="entry name" value="4FE4S_FER_1"/>
    <property type="match status" value="1"/>
</dbReference>
<keyword evidence="7 9" id="KW-0408">Iron</keyword>
<evidence type="ECO:0000256" key="3">
    <source>
        <dbReference type="ARBA" id="ARBA00022485"/>
    </source>
</evidence>
<reference evidence="12" key="2">
    <citation type="submission" date="2020-09" db="EMBL/GenBank/DDBJ databases">
        <authorList>
            <person name="Sun Q."/>
            <person name="Ohkuma M."/>
        </authorList>
    </citation>
    <scope>NUCLEOTIDE SEQUENCE</scope>
    <source>
        <strain evidence="12">JCM 11219</strain>
    </source>
</reference>
<dbReference type="RefSeq" id="WP_188603708.1">
    <property type="nucleotide sequence ID" value="NZ_AP026830.1"/>
</dbReference>
<keyword evidence="4 9" id="KW-0479">Metal-binding</keyword>
<dbReference type="GO" id="GO:0051539">
    <property type="term" value="F:4 iron, 4 sulfur cluster binding"/>
    <property type="evidence" value="ECO:0007669"/>
    <property type="project" value="UniProtKB-UniRule"/>
</dbReference>
<comment type="similarity">
    <text evidence="2 9">Belongs to the HdrA family.</text>
</comment>
<dbReference type="InterPro" id="IPR036188">
    <property type="entry name" value="FAD/NAD-bd_sf"/>
</dbReference>
<comment type="cofactor">
    <cofactor evidence="1 9">
        <name>FAD</name>
        <dbReference type="ChEBI" id="CHEBI:57692"/>
    </cofactor>
</comment>
<evidence type="ECO:0000313" key="12">
    <source>
        <dbReference type="EMBL" id="GGI82339.1"/>
    </source>
</evidence>
<evidence type="ECO:0000313" key="14">
    <source>
        <dbReference type="Proteomes" id="UP001060771"/>
    </source>
</evidence>
<keyword evidence="14" id="KW-1185">Reference proteome</keyword>
<dbReference type="Pfam" id="PF12838">
    <property type="entry name" value="Fer4_7"/>
    <property type="match status" value="1"/>
</dbReference>
<dbReference type="SUPFAM" id="SSF54862">
    <property type="entry name" value="4Fe-4S ferredoxins"/>
    <property type="match status" value="1"/>
</dbReference>
<dbReference type="Gene3D" id="3.30.70.20">
    <property type="match status" value="2"/>
</dbReference>
<feature type="domain" description="4Fe-4S ferredoxin-type" evidence="10">
    <location>
        <begin position="577"/>
        <end position="606"/>
    </location>
</feature>
<dbReference type="AlphaFoldDB" id="A0A830E4T5"/>
<evidence type="ECO:0000256" key="9">
    <source>
        <dbReference type="RuleBase" id="RU366072"/>
    </source>
</evidence>
<keyword evidence="9" id="KW-0285">Flavoprotein</keyword>
<dbReference type="Gene3D" id="3.50.50.60">
    <property type="entry name" value="FAD/NAD(P)-binding domain"/>
    <property type="match status" value="1"/>
</dbReference>
<evidence type="ECO:0000256" key="7">
    <source>
        <dbReference type="ARBA" id="ARBA00023004"/>
    </source>
</evidence>
<evidence type="ECO:0000256" key="1">
    <source>
        <dbReference type="ARBA" id="ARBA00001974"/>
    </source>
</evidence>
<comment type="cofactor">
    <cofactor evidence="9">
        <name>[4Fe-4S] cluster</name>
        <dbReference type="ChEBI" id="CHEBI:49883"/>
    </cofactor>
</comment>
<evidence type="ECO:0000256" key="5">
    <source>
        <dbReference type="ARBA" id="ARBA00022827"/>
    </source>
</evidence>
<proteinExistence type="inferred from homology"/>
<dbReference type="OrthoDB" id="32867at2157"/>
<gene>
    <name evidence="12" type="primary">hdrA</name>
    <name evidence="12" type="ORF">GCM10007112_18860</name>
    <name evidence="11" type="ORF">Vsou_18530</name>
</gene>
<feature type="domain" description="4Fe-4S ferredoxin-type" evidence="10">
    <location>
        <begin position="610"/>
        <end position="639"/>
    </location>
</feature>
<name>A0A830E4T5_9CREN</name>
<evidence type="ECO:0000313" key="11">
    <source>
        <dbReference type="EMBL" id="BDR92760.1"/>
    </source>
</evidence>
<comment type="subunit">
    <text evidence="9">The ferredoxin:CoB-CoM heterodisulfide reductase is composed of three subunits; HdrA, HdrB and HdrC.</text>
</comment>
<protein>
    <recommendedName>
        <fullName evidence="9">CoB--CoM heterodisulfide reductase iron-sulfur subunit A</fullName>
        <ecNumber evidence="9">1.8.-.-</ecNumber>
    </recommendedName>
</protein>
<dbReference type="UniPathway" id="UPA00647">
    <property type="reaction ID" value="UER00700"/>
</dbReference>
<dbReference type="GO" id="GO:0016491">
    <property type="term" value="F:oxidoreductase activity"/>
    <property type="evidence" value="ECO:0007669"/>
    <property type="project" value="UniProtKB-UniRule"/>
</dbReference>
<evidence type="ECO:0000256" key="6">
    <source>
        <dbReference type="ARBA" id="ARBA00023002"/>
    </source>
</evidence>
<evidence type="ECO:0000259" key="10">
    <source>
        <dbReference type="PROSITE" id="PS51379"/>
    </source>
</evidence>
<dbReference type="PANTHER" id="PTHR43498:SF1">
    <property type="entry name" value="COB--COM HETERODISULFIDE REDUCTASE IRON-SULFUR SUBUNIT A"/>
    <property type="match status" value="1"/>
</dbReference>
<dbReference type="SUPFAM" id="SSF51905">
    <property type="entry name" value="FAD/NAD(P)-binding domain"/>
    <property type="match status" value="1"/>
</dbReference>
<dbReference type="Proteomes" id="UP001060771">
    <property type="component" value="Chromosome"/>
</dbReference>
<dbReference type="PANTHER" id="PTHR43498">
    <property type="entry name" value="FERREDOXIN:COB-COM HETERODISULFIDE REDUCTASE SUBUNIT A"/>
    <property type="match status" value="1"/>
</dbReference>
<dbReference type="EMBL" id="AP026830">
    <property type="protein sequence ID" value="BDR92760.1"/>
    <property type="molecule type" value="Genomic_DNA"/>
</dbReference>
<dbReference type="Pfam" id="PF12831">
    <property type="entry name" value="FAD_oxidored"/>
    <property type="match status" value="1"/>
</dbReference>
<dbReference type="GO" id="GO:0046872">
    <property type="term" value="F:metal ion binding"/>
    <property type="evidence" value="ECO:0007669"/>
    <property type="project" value="UniProtKB-KW"/>
</dbReference>
<dbReference type="InterPro" id="IPR039650">
    <property type="entry name" value="HdrA-like"/>
</dbReference>
<evidence type="ECO:0000256" key="4">
    <source>
        <dbReference type="ARBA" id="ARBA00022723"/>
    </source>
</evidence>
<keyword evidence="3 9" id="KW-0004">4Fe-4S</keyword>
<dbReference type="Proteomes" id="UP000657075">
    <property type="component" value="Unassembled WGS sequence"/>
</dbReference>
<evidence type="ECO:0000313" key="13">
    <source>
        <dbReference type="Proteomes" id="UP000657075"/>
    </source>
</evidence>
<dbReference type="GeneID" id="76207393"/>
<accession>A0A830E4T5</accession>
<keyword evidence="5 9" id="KW-0274">FAD</keyword>